<dbReference type="OrthoDB" id="9799663at2"/>
<reference evidence="2 3" key="1">
    <citation type="submission" date="2016-10" db="EMBL/GenBank/DDBJ databases">
        <authorList>
            <person name="de Groot N.N."/>
        </authorList>
    </citation>
    <scope>NUCLEOTIDE SEQUENCE [LARGE SCALE GENOMIC DNA]</scope>
    <source>
        <strain evidence="2 3">DSM 18978</strain>
    </source>
</reference>
<dbReference type="Proteomes" id="UP000198636">
    <property type="component" value="Unassembled WGS sequence"/>
</dbReference>
<evidence type="ECO:0000313" key="3">
    <source>
        <dbReference type="Proteomes" id="UP000198636"/>
    </source>
</evidence>
<feature type="domain" description="HTH marR-type" evidence="1">
    <location>
        <begin position="23"/>
        <end position="127"/>
    </location>
</feature>
<dbReference type="Pfam" id="PF12802">
    <property type="entry name" value="MarR_2"/>
    <property type="match status" value="1"/>
</dbReference>
<keyword evidence="2" id="KW-0238">DNA-binding</keyword>
<evidence type="ECO:0000313" key="2">
    <source>
        <dbReference type="EMBL" id="SCZ05673.1"/>
    </source>
</evidence>
<evidence type="ECO:0000259" key="1">
    <source>
        <dbReference type="SMART" id="SM00347"/>
    </source>
</evidence>
<dbReference type="RefSeq" id="WP_091547008.1">
    <property type="nucleotide sequence ID" value="NZ_FMUS01000034.1"/>
</dbReference>
<proteinExistence type="predicted"/>
<dbReference type="InterPro" id="IPR039422">
    <property type="entry name" value="MarR/SlyA-like"/>
</dbReference>
<dbReference type="InterPro" id="IPR000835">
    <property type="entry name" value="HTH_MarR-typ"/>
</dbReference>
<dbReference type="GO" id="GO:0003700">
    <property type="term" value="F:DNA-binding transcription factor activity"/>
    <property type="evidence" value="ECO:0007669"/>
    <property type="project" value="InterPro"/>
</dbReference>
<protein>
    <submittedName>
        <fullName evidence="2">DNA-binding transcriptional regulator, MarR family</fullName>
    </submittedName>
</protein>
<dbReference type="GO" id="GO:0003677">
    <property type="term" value="F:DNA binding"/>
    <property type="evidence" value="ECO:0007669"/>
    <property type="project" value="UniProtKB-KW"/>
</dbReference>
<dbReference type="InterPro" id="IPR036390">
    <property type="entry name" value="WH_DNA-bd_sf"/>
</dbReference>
<dbReference type="PANTHER" id="PTHR33164:SF57">
    <property type="entry name" value="MARR-FAMILY TRANSCRIPTIONAL REGULATOR"/>
    <property type="match status" value="1"/>
</dbReference>
<dbReference type="STRING" id="1120976.SAMN03080606_03890"/>
<dbReference type="PANTHER" id="PTHR33164">
    <property type="entry name" value="TRANSCRIPTIONAL REGULATOR, MARR FAMILY"/>
    <property type="match status" value="1"/>
</dbReference>
<organism evidence="2 3">
    <name type="scientific">Alkaliphilus peptidifermentans DSM 18978</name>
    <dbReference type="NCBI Taxonomy" id="1120976"/>
    <lineage>
        <taxon>Bacteria</taxon>
        <taxon>Bacillati</taxon>
        <taxon>Bacillota</taxon>
        <taxon>Clostridia</taxon>
        <taxon>Peptostreptococcales</taxon>
        <taxon>Natronincolaceae</taxon>
        <taxon>Alkaliphilus</taxon>
    </lineage>
</organism>
<dbReference type="InterPro" id="IPR036388">
    <property type="entry name" value="WH-like_DNA-bd_sf"/>
</dbReference>
<name>A0A1G5KYA4_9FIRM</name>
<dbReference type="EMBL" id="FMUS01000034">
    <property type="protein sequence ID" value="SCZ05673.1"/>
    <property type="molecule type" value="Genomic_DNA"/>
</dbReference>
<dbReference type="SUPFAM" id="SSF46785">
    <property type="entry name" value="Winged helix' DNA-binding domain"/>
    <property type="match status" value="1"/>
</dbReference>
<keyword evidence="3" id="KW-1185">Reference proteome</keyword>
<dbReference type="Gene3D" id="1.10.10.10">
    <property type="entry name" value="Winged helix-like DNA-binding domain superfamily/Winged helix DNA-binding domain"/>
    <property type="match status" value="1"/>
</dbReference>
<dbReference type="AlphaFoldDB" id="A0A1G5KYA4"/>
<sequence>MKTTHVITLISRIRERANKLIEKELQNQGLEGMVASHGALLSALYKNNGKLTMKEIATAIERDKSTVTELVNKLMLYGYVEKVKDIEDGRVTHILLTVKGVNAKGKFDAVSKKLLNTVYCDVSQDERELLIGILERLKDNLA</sequence>
<dbReference type="GO" id="GO:0006950">
    <property type="term" value="P:response to stress"/>
    <property type="evidence" value="ECO:0007669"/>
    <property type="project" value="TreeGrafter"/>
</dbReference>
<dbReference type="PRINTS" id="PR00598">
    <property type="entry name" value="HTHMARR"/>
</dbReference>
<gene>
    <name evidence="2" type="ORF">SAMN03080606_03890</name>
</gene>
<dbReference type="SMART" id="SM00347">
    <property type="entry name" value="HTH_MARR"/>
    <property type="match status" value="1"/>
</dbReference>
<accession>A0A1G5KYA4</accession>